<feature type="transmembrane region" description="Helical" evidence="1">
    <location>
        <begin position="79"/>
        <end position="99"/>
    </location>
</feature>
<feature type="transmembrane region" description="Helical" evidence="1">
    <location>
        <begin position="12"/>
        <end position="32"/>
    </location>
</feature>
<keyword evidence="3" id="KW-1185">Reference proteome</keyword>
<dbReference type="OrthoDB" id="2552042at2759"/>
<keyword evidence="1" id="KW-0812">Transmembrane</keyword>
<dbReference type="STRING" id="1330018.A0A167LUW4"/>
<evidence type="ECO:0000313" key="3">
    <source>
        <dbReference type="Proteomes" id="UP000076738"/>
    </source>
</evidence>
<feature type="non-terminal residue" evidence="2">
    <location>
        <position position="210"/>
    </location>
</feature>
<sequence length="210" mass="22470">CDIAIPLLNTGIYLALLEQLAAGILIGTLILAAPPIVGVSIPTFTAYILAGLLYLTSLCQILGFFGVARESTKLFRTYLWLNSILVVACFALAAALIGISASKHNTVVSACEASFFPASTGTSSVGSGALDGEGQSVCNIFAWVDIGVLGGLWLLLAIFQGYLLIINSLYSRDQRADHKRYASIYSTQEDILLSERLGQNPWDTRASFDN</sequence>
<evidence type="ECO:0008006" key="4">
    <source>
        <dbReference type="Google" id="ProtNLM"/>
    </source>
</evidence>
<dbReference type="EMBL" id="KV417286">
    <property type="protein sequence ID" value="KZO96055.1"/>
    <property type="molecule type" value="Genomic_DNA"/>
</dbReference>
<gene>
    <name evidence="2" type="ORF">CALVIDRAFT_499359</name>
</gene>
<evidence type="ECO:0000256" key="1">
    <source>
        <dbReference type="SAM" id="Phobius"/>
    </source>
</evidence>
<name>A0A167LUW4_CALVF</name>
<dbReference type="Proteomes" id="UP000076738">
    <property type="component" value="Unassembled WGS sequence"/>
</dbReference>
<keyword evidence="1" id="KW-1133">Transmembrane helix</keyword>
<feature type="non-terminal residue" evidence="2">
    <location>
        <position position="1"/>
    </location>
</feature>
<protein>
    <recommendedName>
        <fullName evidence="4">MARVEL domain-containing protein</fullName>
    </recommendedName>
</protein>
<organism evidence="2 3">
    <name type="scientific">Calocera viscosa (strain TUFC12733)</name>
    <dbReference type="NCBI Taxonomy" id="1330018"/>
    <lineage>
        <taxon>Eukaryota</taxon>
        <taxon>Fungi</taxon>
        <taxon>Dikarya</taxon>
        <taxon>Basidiomycota</taxon>
        <taxon>Agaricomycotina</taxon>
        <taxon>Dacrymycetes</taxon>
        <taxon>Dacrymycetales</taxon>
        <taxon>Dacrymycetaceae</taxon>
        <taxon>Calocera</taxon>
    </lineage>
</organism>
<evidence type="ECO:0000313" key="2">
    <source>
        <dbReference type="EMBL" id="KZO96055.1"/>
    </source>
</evidence>
<keyword evidence="1" id="KW-0472">Membrane</keyword>
<dbReference type="AlphaFoldDB" id="A0A167LUW4"/>
<accession>A0A167LUW4</accession>
<reference evidence="2 3" key="1">
    <citation type="journal article" date="2016" name="Mol. Biol. Evol.">
        <title>Comparative Genomics of Early-Diverging Mushroom-Forming Fungi Provides Insights into the Origins of Lignocellulose Decay Capabilities.</title>
        <authorList>
            <person name="Nagy L.G."/>
            <person name="Riley R."/>
            <person name="Tritt A."/>
            <person name="Adam C."/>
            <person name="Daum C."/>
            <person name="Floudas D."/>
            <person name="Sun H."/>
            <person name="Yadav J.S."/>
            <person name="Pangilinan J."/>
            <person name="Larsson K.H."/>
            <person name="Matsuura K."/>
            <person name="Barry K."/>
            <person name="Labutti K."/>
            <person name="Kuo R."/>
            <person name="Ohm R.A."/>
            <person name="Bhattacharya S.S."/>
            <person name="Shirouzu T."/>
            <person name="Yoshinaga Y."/>
            <person name="Martin F.M."/>
            <person name="Grigoriev I.V."/>
            <person name="Hibbett D.S."/>
        </authorList>
    </citation>
    <scope>NUCLEOTIDE SEQUENCE [LARGE SCALE GENOMIC DNA]</scope>
    <source>
        <strain evidence="2 3">TUFC12733</strain>
    </source>
</reference>
<feature type="transmembrane region" description="Helical" evidence="1">
    <location>
        <begin position="44"/>
        <end position="67"/>
    </location>
</feature>
<feature type="transmembrane region" description="Helical" evidence="1">
    <location>
        <begin position="140"/>
        <end position="165"/>
    </location>
</feature>
<proteinExistence type="predicted"/>